<dbReference type="GO" id="GO:0006782">
    <property type="term" value="P:protoporphyrinogen IX biosynthetic process"/>
    <property type="evidence" value="ECO:0007669"/>
    <property type="project" value="UniProtKB-UniRule"/>
</dbReference>
<comment type="caution">
    <text evidence="10">Lacks conserved residue(s) required for the propagation of feature annotation.</text>
</comment>
<dbReference type="EMBL" id="CP042914">
    <property type="protein sequence ID" value="QEG40571.1"/>
    <property type="molecule type" value="Genomic_DNA"/>
</dbReference>
<dbReference type="EC" id="4.1.1.37" evidence="5 10"/>
<sequence length="635" mass="70715">MQPDFGGLRIAALESRRASDLARLIEKHNGLAYVSPSMREVPIEPNRAAIDFAYRVMTGEITYVILMTGVGFRQLLKAIERHVDRQQFLDCLSDITTVCRGPKPVAAMREVGLKPTYRVDEPNTWRELLQLVDTVAPVQNQSVGLQEYGISNTSLIAGLEARGGRVTTLKVYAWDFPEDTSALEQNVRAICDGARDVLLLTSGHQVVNMLRMADKLQLTDRLRGRLRSMVVASIGPTTTEMLHECELTADFEPEHPKMGHLVVEAAKRCSTLAEYKKVTTVTDPETGEILQHPSHDSLFMRACRGESTERTPIWLMRQAGRYMQEYREVRAKQSFLELCKNPGLCSEVMCTAVERLGVDAAIIFSDLLPILEPMGFDLEFVKGDGPVIHNPVRESQDIDRVREVEDVGSLQFVFDTVRQTRADLPEHLPLIGFAGSPFTLASYAIEGGGSRQYAHTKRLMYGDQGAWTALMERLSRSVVRYLNAQIAAGAQCVQLFDSWAGCLNPADYSEFVLPFMKQIFEGITPGVPVINFATGNPELLPLLRGDRRTVVGVDWRIPLDTAWQRIGYDRPVQGNLDPTVLLGEPELMRQRASEVLSQAANRPGHIFNLGHGVLQQTPVENVIALVEFVKATSGE</sequence>
<evidence type="ECO:0000256" key="9">
    <source>
        <dbReference type="ARBA" id="ARBA00023244"/>
    </source>
</evidence>
<accession>A0A5B9R2S0</accession>
<evidence type="ECO:0000256" key="8">
    <source>
        <dbReference type="ARBA" id="ARBA00023239"/>
    </source>
</evidence>
<feature type="binding site" evidence="10">
    <location>
        <begin position="317"/>
        <end position="321"/>
    </location>
    <ligand>
        <name>substrate</name>
    </ligand>
</feature>
<dbReference type="GO" id="GO:0004852">
    <property type="term" value="F:uroporphyrinogen-III synthase activity"/>
    <property type="evidence" value="ECO:0007669"/>
    <property type="project" value="InterPro"/>
</dbReference>
<comment type="function">
    <text evidence="10">Catalyzes the decarboxylation of four acetate groups of uroporphyrinogen-III to yield coproporphyrinogen-III.</text>
</comment>
<dbReference type="SUPFAM" id="SSF69618">
    <property type="entry name" value="HemD-like"/>
    <property type="match status" value="1"/>
</dbReference>
<dbReference type="InterPro" id="IPR003754">
    <property type="entry name" value="4pyrrol_synth_uPrphyn_synth"/>
</dbReference>
<dbReference type="Gene3D" id="3.20.20.210">
    <property type="match status" value="1"/>
</dbReference>
<dbReference type="InterPro" id="IPR000257">
    <property type="entry name" value="Uroporphyrinogen_deCOase"/>
</dbReference>
<dbReference type="Pfam" id="PF01208">
    <property type="entry name" value="URO-D"/>
    <property type="match status" value="1"/>
</dbReference>
<dbReference type="Proteomes" id="UP000325286">
    <property type="component" value="Chromosome"/>
</dbReference>
<dbReference type="KEGG" id="rul:UC8_25860"/>
<organism evidence="14 15">
    <name type="scientific">Roseimaritima ulvae</name>
    <dbReference type="NCBI Taxonomy" id="980254"/>
    <lineage>
        <taxon>Bacteria</taxon>
        <taxon>Pseudomonadati</taxon>
        <taxon>Planctomycetota</taxon>
        <taxon>Planctomycetia</taxon>
        <taxon>Pirellulales</taxon>
        <taxon>Pirellulaceae</taxon>
        <taxon>Roseimaritima</taxon>
    </lineage>
</organism>
<keyword evidence="15" id="KW-1185">Reference proteome</keyword>
<dbReference type="SUPFAM" id="SSF51726">
    <property type="entry name" value="UROD/MetE-like"/>
    <property type="match status" value="1"/>
</dbReference>
<evidence type="ECO:0000313" key="15">
    <source>
        <dbReference type="Proteomes" id="UP000325286"/>
    </source>
</evidence>
<protein>
    <recommendedName>
        <fullName evidence="5 10">Uroporphyrinogen decarboxylase</fullName>
        <shortName evidence="10">UPD</shortName>
        <shortName evidence="10">URO-D</shortName>
        <ecNumber evidence="5 10">4.1.1.37</ecNumber>
    </recommendedName>
</protein>
<keyword evidence="8 10" id="KW-0456">Lyase</keyword>
<comment type="subunit">
    <text evidence="4 10">Homodimer.</text>
</comment>
<evidence type="ECO:0000259" key="12">
    <source>
        <dbReference type="PROSITE" id="PS00906"/>
    </source>
</evidence>
<gene>
    <name evidence="10 14" type="primary">hemE</name>
    <name evidence="14" type="ORF">UC8_25860</name>
</gene>
<feature type="site" description="Transition state stabilizer" evidence="10">
    <location>
        <position position="366"/>
    </location>
</feature>
<comment type="subcellular location">
    <subcellularLocation>
        <location evidence="1">Cytoplasm</location>
        <location evidence="1">Cytosol</location>
    </subcellularLocation>
</comment>
<feature type="binding site" evidence="10">
    <location>
        <position position="443"/>
    </location>
    <ligand>
        <name>substrate</name>
    </ligand>
</feature>
<keyword evidence="7 10" id="KW-0210">Decarboxylase</keyword>
<evidence type="ECO:0000256" key="4">
    <source>
        <dbReference type="ARBA" id="ARBA00011738"/>
    </source>
</evidence>
<comment type="similarity">
    <text evidence="3 10 11">Belongs to the uroporphyrinogen decarboxylase family.</text>
</comment>
<dbReference type="HAMAP" id="MF_00218">
    <property type="entry name" value="URO_D"/>
    <property type="match status" value="1"/>
</dbReference>
<dbReference type="GO" id="GO:0004853">
    <property type="term" value="F:uroporphyrinogen decarboxylase activity"/>
    <property type="evidence" value="ECO:0007669"/>
    <property type="project" value="UniProtKB-UniRule"/>
</dbReference>
<dbReference type="PROSITE" id="PS00907">
    <property type="entry name" value="UROD_2"/>
    <property type="match status" value="1"/>
</dbReference>
<dbReference type="InterPro" id="IPR038071">
    <property type="entry name" value="UROD/MetE-like_sf"/>
</dbReference>
<dbReference type="UniPathway" id="UPA00251">
    <property type="reaction ID" value="UER00321"/>
</dbReference>
<evidence type="ECO:0000256" key="6">
    <source>
        <dbReference type="ARBA" id="ARBA00022490"/>
    </source>
</evidence>
<dbReference type="OrthoDB" id="9806656at2"/>
<dbReference type="PROSITE" id="PS00906">
    <property type="entry name" value="UROD_1"/>
    <property type="match status" value="1"/>
</dbReference>
<evidence type="ECO:0000256" key="11">
    <source>
        <dbReference type="RuleBase" id="RU004169"/>
    </source>
</evidence>
<evidence type="ECO:0000256" key="10">
    <source>
        <dbReference type="HAMAP-Rule" id="MF_00218"/>
    </source>
</evidence>
<evidence type="ECO:0000256" key="5">
    <source>
        <dbReference type="ARBA" id="ARBA00012288"/>
    </source>
</evidence>
<dbReference type="CDD" id="cd00717">
    <property type="entry name" value="URO-D"/>
    <property type="match status" value="1"/>
</dbReference>
<keyword evidence="6 10" id="KW-0963">Cytoplasm</keyword>
<feature type="binding site" evidence="10">
    <location>
        <position position="498"/>
    </location>
    <ligand>
        <name>substrate</name>
    </ligand>
</feature>
<dbReference type="NCBIfam" id="TIGR01464">
    <property type="entry name" value="hemE"/>
    <property type="match status" value="1"/>
</dbReference>
<comment type="pathway">
    <text evidence="2 10">Porphyrin-containing compound metabolism; protoporphyrin-IX biosynthesis; coproporphyrinogen-III from 5-aminolevulinate: step 4/4.</text>
</comment>
<evidence type="ECO:0000256" key="1">
    <source>
        <dbReference type="ARBA" id="ARBA00004514"/>
    </source>
</evidence>
<proteinExistence type="inferred from homology"/>
<feature type="binding site" evidence="10">
    <location>
        <position position="366"/>
    </location>
    <ligand>
        <name>substrate</name>
    </ligand>
</feature>
<evidence type="ECO:0000256" key="7">
    <source>
        <dbReference type="ARBA" id="ARBA00022793"/>
    </source>
</evidence>
<dbReference type="Pfam" id="PF02602">
    <property type="entry name" value="HEM4"/>
    <property type="match status" value="1"/>
</dbReference>
<dbReference type="PANTHER" id="PTHR21091:SF169">
    <property type="entry name" value="UROPORPHYRINOGEN DECARBOXYLASE"/>
    <property type="match status" value="1"/>
</dbReference>
<evidence type="ECO:0000313" key="14">
    <source>
        <dbReference type="EMBL" id="QEG40571.1"/>
    </source>
</evidence>
<keyword evidence="9 10" id="KW-0627">Porphyrin biosynthesis</keyword>
<evidence type="ECO:0000259" key="13">
    <source>
        <dbReference type="PROSITE" id="PS00907"/>
    </source>
</evidence>
<dbReference type="Gene3D" id="3.40.50.10090">
    <property type="match status" value="2"/>
</dbReference>
<name>A0A5B9R2S0_9BACT</name>
<dbReference type="InterPro" id="IPR036108">
    <property type="entry name" value="4pyrrol_syn_uPrphyn_synt_sf"/>
</dbReference>
<dbReference type="RefSeq" id="WP_068139923.1">
    <property type="nucleotide sequence ID" value="NZ_CP042914.1"/>
</dbReference>
<evidence type="ECO:0000256" key="3">
    <source>
        <dbReference type="ARBA" id="ARBA00009935"/>
    </source>
</evidence>
<reference evidence="14 15" key="1">
    <citation type="submission" date="2019-08" db="EMBL/GenBank/DDBJ databases">
        <title>Deep-cultivation of Planctomycetes and their phenomic and genomic characterization uncovers novel biology.</title>
        <authorList>
            <person name="Wiegand S."/>
            <person name="Jogler M."/>
            <person name="Boedeker C."/>
            <person name="Pinto D."/>
            <person name="Vollmers J."/>
            <person name="Rivas-Marin E."/>
            <person name="Kohn T."/>
            <person name="Peeters S.H."/>
            <person name="Heuer A."/>
            <person name="Rast P."/>
            <person name="Oberbeckmann S."/>
            <person name="Bunk B."/>
            <person name="Jeske O."/>
            <person name="Meyerdierks A."/>
            <person name="Storesund J.E."/>
            <person name="Kallscheuer N."/>
            <person name="Luecker S."/>
            <person name="Lage O.M."/>
            <person name="Pohl T."/>
            <person name="Merkel B.J."/>
            <person name="Hornburger P."/>
            <person name="Mueller R.-W."/>
            <person name="Bruemmer F."/>
            <person name="Labrenz M."/>
            <person name="Spormann A.M."/>
            <person name="Op den Camp H."/>
            <person name="Overmann J."/>
            <person name="Amann R."/>
            <person name="Jetten M.S.M."/>
            <person name="Mascher T."/>
            <person name="Medema M.H."/>
            <person name="Devos D.P."/>
            <person name="Kaster A.-K."/>
            <person name="Ovreas L."/>
            <person name="Rohde M."/>
            <person name="Galperin M.Y."/>
            <person name="Jogler C."/>
        </authorList>
    </citation>
    <scope>NUCLEOTIDE SEQUENCE [LARGE SCALE GENOMIC DNA]</scope>
    <source>
        <strain evidence="14 15">UC8</strain>
    </source>
</reference>
<evidence type="ECO:0000256" key="2">
    <source>
        <dbReference type="ARBA" id="ARBA00004804"/>
    </source>
</evidence>
<dbReference type="CDD" id="cd06578">
    <property type="entry name" value="HemD"/>
    <property type="match status" value="1"/>
</dbReference>
<comment type="catalytic activity">
    <reaction evidence="10">
        <text>uroporphyrinogen III + 4 H(+) = coproporphyrinogen III + 4 CO2</text>
        <dbReference type="Rhea" id="RHEA:19865"/>
        <dbReference type="ChEBI" id="CHEBI:15378"/>
        <dbReference type="ChEBI" id="CHEBI:16526"/>
        <dbReference type="ChEBI" id="CHEBI:57308"/>
        <dbReference type="ChEBI" id="CHEBI:57309"/>
        <dbReference type="EC" id="4.1.1.37"/>
    </reaction>
</comment>
<dbReference type="AlphaFoldDB" id="A0A5B9R2S0"/>
<feature type="domain" description="Uroporphyrinogen decarboxylase (URO-D)" evidence="12">
    <location>
        <begin position="312"/>
        <end position="321"/>
    </location>
</feature>
<feature type="binding site" evidence="10">
    <location>
        <position position="611"/>
    </location>
    <ligand>
        <name>substrate</name>
    </ligand>
</feature>
<dbReference type="FunFam" id="3.20.20.210:FF:000008">
    <property type="entry name" value="Uroporphyrinogen decarboxylase"/>
    <property type="match status" value="1"/>
</dbReference>
<dbReference type="PANTHER" id="PTHR21091">
    <property type="entry name" value="METHYLTETRAHYDROFOLATE:HOMOCYSTEINE METHYLTRANSFERASE RELATED"/>
    <property type="match status" value="1"/>
</dbReference>
<dbReference type="GO" id="GO:0005829">
    <property type="term" value="C:cytosol"/>
    <property type="evidence" value="ECO:0007669"/>
    <property type="project" value="UniProtKB-SubCell"/>
</dbReference>
<dbReference type="InterPro" id="IPR006361">
    <property type="entry name" value="Uroporphyrinogen_deCO2ase_HemE"/>
</dbReference>
<feature type="domain" description="Uroporphyrinogen decarboxylase (URO-D)" evidence="13">
    <location>
        <begin position="431"/>
        <end position="447"/>
    </location>
</feature>